<organism evidence="3 4">
    <name type="scientific">Propionibacterium acidifaciens F0233</name>
    <dbReference type="NCBI Taxonomy" id="553198"/>
    <lineage>
        <taxon>Bacteria</taxon>
        <taxon>Bacillati</taxon>
        <taxon>Actinomycetota</taxon>
        <taxon>Actinomycetes</taxon>
        <taxon>Propionibacteriales</taxon>
        <taxon>Propionibacteriaceae</taxon>
        <taxon>Propionibacterium</taxon>
    </lineage>
</organism>
<keyword evidence="2" id="KW-1133">Transmembrane helix</keyword>
<dbReference type="OrthoDB" id="9929982at2"/>
<evidence type="ECO:0000313" key="3">
    <source>
        <dbReference type="EMBL" id="ERK59392.1"/>
    </source>
</evidence>
<name>U2S9C0_9ACTN</name>
<feature type="transmembrane region" description="Helical" evidence="2">
    <location>
        <begin position="16"/>
        <end position="36"/>
    </location>
</feature>
<keyword evidence="2" id="KW-0812">Transmembrane</keyword>
<gene>
    <name evidence="3" type="ORF">HMPREF0682_0134</name>
</gene>
<dbReference type="RefSeq" id="WP_021797023.1">
    <property type="nucleotide sequence ID" value="NZ_ACVN02000119.1"/>
</dbReference>
<keyword evidence="4" id="KW-1185">Reference proteome</keyword>
<protein>
    <submittedName>
        <fullName evidence="3">Uncharacterized protein</fullName>
    </submittedName>
</protein>
<evidence type="ECO:0000256" key="2">
    <source>
        <dbReference type="SAM" id="Phobius"/>
    </source>
</evidence>
<evidence type="ECO:0000313" key="4">
    <source>
        <dbReference type="Proteomes" id="UP000017052"/>
    </source>
</evidence>
<feature type="region of interest" description="Disordered" evidence="1">
    <location>
        <begin position="68"/>
        <end position="95"/>
    </location>
</feature>
<dbReference type="Proteomes" id="UP000017052">
    <property type="component" value="Unassembled WGS sequence"/>
</dbReference>
<feature type="compositionally biased region" description="Polar residues" evidence="1">
    <location>
        <begin position="86"/>
        <end position="95"/>
    </location>
</feature>
<reference evidence="3" key="1">
    <citation type="submission" date="2013-08" db="EMBL/GenBank/DDBJ databases">
        <authorList>
            <person name="Durkin A.S."/>
            <person name="Haft D.R."/>
            <person name="McCorrison J."/>
            <person name="Torralba M."/>
            <person name="Gillis M."/>
            <person name="Haft D.H."/>
            <person name="Methe B."/>
            <person name="Sutton G."/>
            <person name="Nelson K.E."/>
        </authorList>
    </citation>
    <scope>NUCLEOTIDE SEQUENCE [LARGE SCALE GENOMIC DNA]</scope>
    <source>
        <strain evidence="3">F0233</strain>
    </source>
</reference>
<comment type="caution">
    <text evidence="3">The sequence shown here is derived from an EMBL/GenBank/DDBJ whole genome shotgun (WGS) entry which is preliminary data.</text>
</comment>
<accession>U2S9C0</accession>
<dbReference type="AlphaFoldDB" id="U2S9C0"/>
<evidence type="ECO:0000256" key="1">
    <source>
        <dbReference type="SAM" id="MobiDB-lite"/>
    </source>
</evidence>
<dbReference type="GeneID" id="95360623"/>
<proteinExistence type="predicted"/>
<dbReference type="EMBL" id="ACVN02000119">
    <property type="protein sequence ID" value="ERK59392.1"/>
    <property type="molecule type" value="Genomic_DNA"/>
</dbReference>
<keyword evidence="2" id="KW-0472">Membrane</keyword>
<feature type="transmembrane region" description="Helical" evidence="2">
    <location>
        <begin position="42"/>
        <end position="62"/>
    </location>
</feature>
<sequence>MSPESRRPDGRSQRSASLVWGLLFLIIATVAVLTSNHLVGHAAVRLGVPLALIVTGLLGLAAGNMRTHGGIGGAGPSGAPTPTTTRHNATGQGEP</sequence>